<organism evidence="1 2">
    <name type="scientific">Suillus plorans</name>
    <dbReference type="NCBI Taxonomy" id="116603"/>
    <lineage>
        <taxon>Eukaryota</taxon>
        <taxon>Fungi</taxon>
        <taxon>Dikarya</taxon>
        <taxon>Basidiomycota</taxon>
        <taxon>Agaricomycotina</taxon>
        <taxon>Agaricomycetes</taxon>
        <taxon>Agaricomycetidae</taxon>
        <taxon>Boletales</taxon>
        <taxon>Suillineae</taxon>
        <taxon>Suillaceae</taxon>
        <taxon>Suillus</taxon>
    </lineage>
</organism>
<protein>
    <submittedName>
        <fullName evidence="1">Uncharacterized protein</fullName>
    </submittedName>
</protein>
<dbReference type="Proteomes" id="UP000719766">
    <property type="component" value="Unassembled WGS sequence"/>
</dbReference>
<dbReference type="GeneID" id="64592090"/>
<comment type="caution">
    <text evidence="1">The sequence shown here is derived from an EMBL/GenBank/DDBJ whole genome shotgun (WGS) entry which is preliminary data.</text>
</comment>
<dbReference type="RefSeq" id="XP_041157101.1">
    <property type="nucleotide sequence ID" value="XM_041298326.1"/>
</dbReference>
<sequence>RGIVISSCGSTGRNSESIGRLKRLVEMDIFDFVFSFAGVSTVDPLVVPALSRFVENVFVYDMGLWAALERSFGEDKHALNTTPVMLSFAEYRKGPDNTRDRVVHTRVLAYSNFKDARPWGFDIYRCSNPTCGARAHDMIFHADGKQYYGNKWMQTKMKTTCMKCNQTRRKIATPPWINSCSIENMGRCWYTWPLTLAQRIDLGITD</sequence>
<evidence type="ECO:0000313" key="1">
    <source>
        <dbReference type="EMBL" id="KAG1790116.1"/>
    </source>
</evidence>
<evidence type="ECO:0000313" key="2">
    <source>
        <dbReference type="Proteomes" id="UP000719766"/>
    </source>
</evidence>
<dbReference type="EMBL" id="JABBWE010000053">
    <property type="protein sequence ID" value="KAG1790116.1"/>
    <property type="molecule type" value="Genomic_DNA"/>
</dbReference>
<gene>
    <name evidence="1" type="ORF">HD556DRAFT_1242910</name>
</gene>
<dbReference type="OrthoDB" id="2620490at2759"/>
<feature type="non-terminal residue" evidence="1">
    <location>
        <position position="206"/>
    </location>
</feature>
<reference evidence="1" key="1">
    <citation type="journal article" date="2020" name="New Phytol.">
        <title>Comparative genomics reveals dynamic genome evolution in host specialist ectomycorrhizal fungi.</title>
        <authorList>
            <person name="Lofgren L.A."/>
            <person name="Nguyen N.H."/>
            <person name="Vilgalys R."/>
            <person name="Ruytinx J."/>
            <person name="Liao H.L."/>
            <person name="Branco S."/>
            <person name="Kuo A."/>
            <person name="LaButti K."/>
            <person name="Lipzen A."/>
            <person name="Andreopoulos W."/>
            <person name="Pangilinan J."/>
            <person name="Riley R."/>
            <person name="Hundley H."/>
            <person name="Na H."/>
            <person name="Barry K."/>
            <person name="Grigoriev I.V."/>
            <person name="Stajich J.E."/>
            <person name="Kennedy P.G."/>
        </authorList>
    </citation>
    <scope>NUCLEOTIDE SEQUENCE</scope>
    <source>
        <strain evidence="1">S12</strain>
    </source>
</reference>
<proteinExistence type="predicted"/>
<accession>A0A9P7DEW4</accession>
<keyword evidence="2" id="KW-1185">Reference proteome</keyword>
<name>A0A9P7DEW4_9AGAM</name>
<dbReference type="AlphaFoldDB" id="A0A9P7DEW4"/>